<reference evidence="1 2" key="1">
    <citation type="submission" date="2011-05" db="EMBL/GenBank/DDBJ databases">
        <authorList>
            <person name="Muzny D."/>
            <person name="Qin X."/>
            <person name="Deng J."/>
            <person name="Jiang H."/>
            <person name="Liu Y."/>
            <person name="Qu J."/>
            <person name="Song X.-Z."/>
            <person name="Zhang L."/>
            <person name="Thornton R."/>
            <person name="Coyle M."/>
            <person name="Francisco L."/>
            <person name="Jackson L."/>
            <person name="Javaid M."/>
            <person name="Korchina V."/>
            <person name="Kovar C."/>
            <person name="Mata R."/>
            <person name="Mathew T."/>
            <person name="Ngo R."/>
            <person name="Nguyen L."/>
            <person name="Nguyen N."/>
            <person name="Okwuonu G."/>
            <person name="Ongeri F."/>
            <person name="Pham C."/>
            <person name="Simmons D."/>
            <person name="Wilczek-Boney K."/>
            <person name="Hale W."/>
            <person name="Jakkamsetti A."/>
            <person name="Pham P."/>
            <person name="Ruth R."/>
            <person name="San Lucas F."/>
            <person name="Warren J."/>
            <person name="Zhang J."/>
            <person name="Zhao Z."/>
            <person name="Zhou C."/>
            <person name="Zhu D."/>
            <person name="Lee S."/>
            <person name="Bess C."/>
            <person name="Blankenburg K."/>
            <person name="Forbes L."/>
            <person name="Fu Q."/>
            <person name="Gubbala S."/>
            <person name="Hirani K."/>
            <person name="Jayaseelan J.C."/>
            <person name="Lara F."/>
            <person name="Munidasa M."/>
            <person name="Palculict T."/>
            <person name="Patil S."/>
            <person name="Pu L.-L."/>
            <person name="Saada N."/>
            <person name="Tang L."/>
            <person name="Weissenberger G."/>
            <person name="Zhu Y."/>
            <person name="Hemphill L."/>
            <person name="Shang Y."/>
            <person name="Youmans B."/>
            <person name="Ayvaz T."/>
            <person name="Ross M."/>
            <person name="Santibanez J."/>
            <person name="Aqrawi P."/>
            <person name="Gross S."/>
            <person name="Joshi V."/>
            <person name="Fowler G."/>
            <person name="Nazareth L."/>
            <person name="Reid J."/>
            <person name="Worley K."/>
            <person name="Petrosino J."/>
            <person name="Highlander S."/>
            <person name="Gibbs R."/>
        </authorList>
    </citation>
    <scope>NUCLEOTIDE SEQUENCE [LARGE SCALE GENOMIC DNA]</scope>
    <source>
        <strain evidence="1 2">ATCC 33926</strain>
    </source>
</reference>
<proteinExistence type="predicted"/>
<protein>
    <submittedName>
        <fullName evidence="1">Uncharacterized protein</fullName>
    </submittedName>
</protein>
<name>A0AA36XKM1_9NEIS</name>
<dbReference type="AlphaFoldDB" id="A0AA36XKM1"/>
<dbReference type="Proteomes" id="UP000004982">
    <property type="component" value="Unassembled WGS sequence"/>
</dbReference>
<dbReference type="EMBL" id="AFQE01000062">
    <property type="protein sequence ID" value="EGQ77085.1"/>
    <property type="molecule type" value="Genomic_DNA"/>
</dbReference>
<evidence type="ECO:0000313" key="1">
    <source>
        <dbReference type="EMBL" id="EGQ77085.1"/>
    </source>
</evidence>
<accession>A0AA36XKM1</accession>
<evidence type="ECO:0000313" key="2">
    <source>
        <dbReference type="Proteomes" id="UP000004982"/>
    </source>
</evidence>
<sequence length="78" mass="8668">MGKAVFYSENSVMSPFVGAVAFQRESIMEKGRLKTADGMSETRSVRFQTTFDVTKRLNVDNLPNPYGFVAEISASVRV</sequence>
<comment type="caution">
    <text evidence="1">The sequence shown here is derived from an EMBL/GenBank/DDBJ whole genome shotgun (WGS) entry which is preliminary data.</text>
</comment>
<organism evidence="1 2">
    <name type="scientific">Neisseria macacae ATCC 33926</name>
    <dbReference type="NCBI Taxonomy" id="997348"/>
    <lineage>
        <taxon>Bacteria</taxon>
        <taxon>Pseudomonadati</taxon>
        <taxon>Pseudomonadota</taxon>
        <taxon>Betaproteobacteria</taxon>
        <taxon>Neisseriales</taxon>
        <taxon>Neisseriaceae</taxon>
        <taxon>Neisseria</taxon>
    </lineage>
</organism>
<gene>
    <name evidence="1" type="ORF">HMPREF9418_1311</name>
</gene>